<sequence length="384" mass="43381">MKRAVKLSFIFLFMVSCTTGCWNLKEPDQLAFFMGTGLDFTKDGQLQVSSQIVIPSRLGGGQEAGGGAGGKSFRVISAIGKNIYDTVPNLQKQLSRNFFIGHRQIILIGQRMAEQGIGDFLDQFVRNPQSEQRSRIFVVKDGQAKDILSVEPFFEPFTSTALVRQQETLGLKRRYFRNFLSDTFSQGLQPMMPAVSLTDTKQVVYSGTAIFNKDDGLKLVGFLNIEDSFFANWIANRQTNLVIASFVKRGNGNISLNLRSLDRRIQVKMIDKQIKIDVLLTGKGTIVENNTNLDPTKRNDLQIIEDEVSETTQRSVQQLVEKVQKQYKTDIFGFGVHVHQQYPEQWKTLKRDWNVTFPELNVSVKVHLQCKDPGETNSSIKSIP</sequence>
<dbReference type="Proteomes" id="UP000317036">
    <property type="component" value="Unassembled WGS sequence"/>
</dbReference>
<keyword evidence="11" id="KW-1185">Reference proteome</keyword>
<feature type="domain" description="Spore germination GerAC-like C-terminal" evidence="8">
    <location>
        <begin position="206"/>
        <end position="374"/>
    </location>
</feature>
<organism evidence="10 11">
    <name type="scientific">Paenibacillus cremeus</name>
    <dbReference type="NCBI Taxonomy" id="2163881"/>
    <lineage>
        <taxon>Bacteria</taxon>
        <taxon>Bacillati</taxon>
        <taxon>Bacillota</taxon>
        <taxon>Bacilli</taxon>
        <taxon>Bacillales</taxon>
        <taxon>Paenibacillaceae</taxon>
        <taxon>Paenibacillus</taxon>
    </lineage>
</organism>
<evidence type="ECO:0000256" key="2">
    <source>
        <dbReference type="ARBA" id="ARBA00007886"/>
    </source>
</evidence>
<dbReference type="PANTHER" id="PTHR35789">
    <property type="entry name" value="SPORE GERMINATION PROTEIN B3"/>
    <property type="match status" value="1"/>
</dbReference>
<dbReference type="Gene3D" id="3.30.300.210">
    <property type="entry name" value="Nutrient germinant receptor protein C, domain 3"/>
    <property type="match status" value="1"/>
</dbReference>
<accession>A0A559K4W5</accession>
<proteinExistence type="inferred from homology"/>
<dbReference type="Pfam" id="PF05504">
    <property type="entry name" value="Spore_GerAC"/>
    <property type="match status" value="1"/>
</dbReference>
<gene>
    <name evidence="10" type="ORF">FPZ49_25535</name>
</gene>
<dbReference type="GO" id="GO:0016020">
    <property type="term" value="C:membrane"/>
    <property type="evidence" value="ECO:0007669"/>
    <property type="project" value="UniProtKB-SubCell"/>
</dbReference>
<comment type="caution">
    <text evidence="10">The sequence shown here is derived from an EMBL/GenBank/DDBJ whole genome shotgun (WGS) entry which is preliminary data.</text>
</comment>
<evidence type="ECO:0000256" key="5">
    <source>
        <dbReference type="ARBA" id="ARBA00023136"/>
    </source>
</evidence>
<dbReference type="Gene3D" id="6.20.190.10">
    <property type="entry name" value="Nutrient germinant receptor protein C, domain 1"/>
    <property type="match status" value="1"/>
</dbReference>
<dbReference type="Pfam" id="PF25198">
    <property type="entry name" value="Spore_GerAC_N"/>
    <property type="match status" value="1"/>
</dbReference>
<keyword evidence="6" id="KW-0564">Palmitate</keyword>
<name>A0A559K4W5_9BACL</name>
<evidence type="ECO:0000256" key="6">
    <source>
        <dbReference type="ARBA" id="ARBA00023139"/>
    </source>
</evidence>
<evidence type="ECO:0000259" key="8">
    <source>
        <dbReference type="Pfam" id="PF05504"/>
    </source>
</evidence>
<dbReference type="NCBIfam" id="TIGR02887">
    <property type="entry name" value="spore_ger_x_C"/>
    <property type="match status" value="1"/>
</dbReference>
<keyword evidence="3" id="KW-0309">Germination</keyword>
<evidence type="ECO:0000256" key="3">
    <source>
        <dbReference type="ARBA" id="ARBA00022544"/>
    </source>
</evidence>
<dbReference type="AlphaFoldDB" id="A0A559K4W5"/>
<comment type="subcellular location">
    <subcellularLocation>
        <location evidence="1">Membrane</location>
        <topology evidence="1">Lipid-anchor</topology>
    </subcellularLocation>
</comment>
<keyword evidence="7" id="KW-0449">Lipoprotein</keyword>
<evidence type="ECO:0000259" key="9">
    <source>
        <dbReference type="Pfam" id="PF25198"/>
    </source>
</evidence>
<dbReference type="GO" id="GO:0009847">
    <property type="term" value="P:spore germination"/>
    <property type="evidence" value="ECO:0007669"/>
    <property type="project" value="InterPro"/>
</dbReference>
<reference evidence="10 11" key="1">
    <citation type="submission" date="2019-07" db="EMBL/GenBank/DDBJ databases">
        <authorList>
            <person name="Kim J."/>
        </authorList>
    </citation>
    <scope>NUCLEOTIDE SEQUENCE [LARGE SCALE GENOMIC DNA]</scope>
    <source>
        <strain evidence="10 11">JC52</strain>
    </source>
</reference>
<dbReference type="PROSITE" id="PS51257">
    <property type="entry name" value="PROKAR_LIPOPROTEIN"/>
    <property type="match status" value="1"/>
</dbReference>
<feature type="domain" description="Spore germination protein N-terminal" evidence="9">
    <location>
        <begin position="25"/>
        <end position="196"/>
    </location>
</feature>
<evidence type="ECO:0000256" key="1">
    <source>
        <dbReference type="ARBA" id="ARBA00004635"/>
    </source>
</evidence>
<dbReference type="EMBL" id="VNJI01000042">
    <property type="protein sequence ID" value="TVY07147.1"/>
    <property type="molecule type" value="Genomic_DNA"/>
</dbReference>
<evidence type="ECO:0000256" key="7">
    <source>
        <dbReference type="ARBA" id="ARBA00023288"/>
    </source>
</evidence>
<dbReference type="InterPro" id="IPR057336">
    <property type="entry name" value="GerAC_N"/>
</dbReference>
<keyword evidence="4" id="KW-0732">Signal</keyword>
<protein>
    <submittedName>
        <fullName evidence="10">Ger(X)C family spore germination protein</fullName>
    </submittedName>
</protein>
<dbReference type="InterPro" id="IPR008844">
    <property type="entry name" value="Spore_GerAC-like"/>
</dbReference>
<keyword evidence="5" id="KW-0472">Membrane</keyword>
<comment type="similarity">
    <text evidence="2">Belongs to the GerABKC lipoprotein family.</text>
</comment>
<dbReference type="PANTHER" id="PTHR35789:SF1">
    <property type="entry name" value="SPORE GERMINATION PROTEIN B3"/>
    <property type="match status" value="1"/>
</dbReference>
<dbReference type="InterPro" id="IPR038501">
    <property type="entry name" value="Spore_GerAC_C_sf"/>
</dbReference>
<evidence type="ECO:0000313" key="11">
    <source>
        <dbReference type="Proteomes" id="UP000317036"/>
    </source>
</evidence>
<dbReference type="OrthoDB" id="9816067at2"/>
<evidence type="ECO:0000256" key="4">
    <source>
        <dbReference type="ARBA" id="ARBA00022729"/>
    </source>
</evidence>
<dbReference type="InterPro" id="IPR046953">
    <property type="entry name" value="Spore_GerAC-like_C"/>
</dbReference>
<dbReference type="RefSeq" id="WP_144852447.1">
    <property type="nucleotide sequence ID" value="NZ_VNJI01000042.1"/>
</dbReference>
<evidence type="ECO:0000313" key="10">
    <source>
        <dbReference type="EMBL" id="TVY07147.1"/>
    </source>
</evidence>